<sequence length="183" mass="20416">MDSCFPSTAFSLRTVGSCRHPTLCVSAAPKALSNHSLSGTAKVCEVSGIHKATIRKKSSALQVHAAVGSTVNQQHLDHDVRGIGSTLYDLLGVSQSATIHEIKVGFRRMAKIYHPDRAAADEIEEHHRRFLEIHNAYSVLKDPCSRSMYDTQISSTRYCKHWLFESGHCLRGMGFNWESDQCW</sequence>
<dbReference type="EMBL" id="CM055107">
    <property type="protein sequence ID" value="KAJ7527134.1"/>
    <property type="molecule type" value="Genomic_DNA"/>
</dbReference>
<keyword evidence="2" id="KW-1185">Reference proteome</keyword>
<gene>
    <name evidence="1" type="ORF">O6H91_16G038400</name>
</gene>
<evidence type="ECO:0000313" key="1">
    <source>
        <dbReference type="EMBL" id="KAJ7527134.1"/>
    </source>
</evidence>
<dbReference type="Proteomes" id="UP001162992">
    <property type="component" value="Chromosome 16"/>
</dbReference>
<proteinExistence type="predicted"/>
<accession>A0ACC2BBH5</accession>
<reference evidence="2" key="1">
    <citation type="journal article" date="2024" name="Proc. Natl. Acad. Sci. U.S.A.">
        <title>Extraordinary preservation of gene collinearity over three hundred million years revealed in homosporous lycophytes.</title>
        <authorList>
            <person name="Li C."/>
            <person name="Wickell D."/>
            <person name="Kuo L.Y."/>
            <person name="Chen X."/>
            <person name="Nie B."/>
            <person name="Liao X."/>
            <person name="Peng D."/>
            <person name="Ji J."/>
            <person name="Jenkins J."/>
            <person name="Williams M."/>
            <person name="Shu S."/>
            <person name="Plott C."/>
            <person name="Barry K."/>
            <person name="Rajasekar S."/>
            <person name="Grimwood J."/>
            <person name="Han X."/>
            <person name="Sun S."/>
            <person name="Hou Z."/>
            <person name="He W."/>
            <person name="Dai G."/>
            <person name="Sun C."/>
            <person name="Schmutz J."/>
            <person name="Leebens-Mack J.H."/>
            <person name="Li F.W."/>
            <person name="Wang L."/>
        </authorList>
    </citation>
    <scope>NUCLEOTIDE SEQUENCE [LARGE SCALE GENOMIC DNA]</scope>
    <source>
        <strain evidence="2">cv. PW_Plant_1</strain>
    </source>
</reference>
<comment type="caution">
    <text evidence="1">The sequence shown here is derived from an EMBL/GenBank/DDBJ whole genome shotgun (WGS) entry which is preliminary data.</text>
</comment>
<organism evidence="1 2">
    <name type="scientific">Diphasiastrum complanatum</name>
    <name type="common">Issler's clubmoss</name>
    <name type="synonym">Lycopodium complanatum</name>
    <dbReference type="NCBI Taxonomy" id="34168"/>
    <lineage>
        <taxon>Eukaryota</taxon>
        <taxon>Viridiplantae</taxon>
        <taxon>Streptophyta</taxon>
        <taxon>Embryophyta</taxon>
        <taxon>Tracheophyta</taxon>
        <taxon>Lycopodiopsida</taxon>
        <taxon>Lycopodiales</taxon>
        <taxon>Lycopodiaceae</taxon>
        <taxon>Lycopodioideae</taxon>
        <taxon>Diphasiastrum</taxon>
    </lineage>
</organism>
<name>A0ACC2BBH5_DIPCM</name>
<protein>
    <submittedName>
        <fullName evidence="1">Uncharacterized protein</fullName>
    </submittedName>
</protein>
<evidence type="ECO:0000313" key="2">
    <source>
        <dbReference type="Proteomes" id="UP001162992"/>
    </source>
</evidence>